<sequence>MDIIEDGLYLGSRPRNCDLPKLRKAKIKAILTVDMSPLEDAVFNNYKRLYIKLADDPSQNILTVLEEALLFIEENIQEGAVLVHWYAFYPLRHVCSLAGVSRSATVVIAYVMRKYGISYNDAFYRVTRMRSVPNSGFINQLKLFESMNFTVDETSPLYKQFANKVGAFQIVSRRYSSGLIF</sequence>
<dbReference type="PROSITE" id="PS50054">
    <property type="entry name" value="TYR_PHOSPHATASE_DUAL"/>
    <property type="match status" value="1"/>
</dbReference>
<keyword evidence="3" id="KW-0378">Hydrolase</keyword>
<evidence type="ECO:0000256" key="1">
    <source>
        <dbReference type="ARBA" id="ARBA00008601"/>
    </source>
</evidence>
<comment type="similarity">
    <text evidence="1">Belongs to the protein-tyrosine phosphatase family. Non-receptor class dual specificity subfamily.</text>
</comment>
<evidence type="ECO:0000313" key="6">
    <source>
        <dbReference type="EMBL" id="VDK85968.1"/>
    </source>
</evidence>
<keyword evidence="4" id="KW-0904">Protein phosphatase</keyword>
<dbReference type="GO" id="GO:0005634">
    <property type="term" value="C:nucleus"/>
    <property type="evidence" value="ECO:0007669"/>
    <property type="project" value="TreeGrafter"/>
</dbReference>
<name>A0A3P6V1Q3_DIBLA</name>
<dbReference type="AlphaFoldDB" id="A0A3P6V1Q3"/>
<feature type="domain" description="Tyrosine-protein phosphatase" evidence="5">
    <location>
        <begin position="1"/>
        <end position="150"/>
    </location>
</feature>
<dbReference type="Gene3D" id="3.90.190.10">
    <property type="entry name" value="Protein tyrosine phosphatase superfamily"/>
    <property type="match status" value="1"/>
</dbReference>
<reference evidence="6 7" key="1">
    <citation type="submission" date="2018-11" db="EMBL/GenBank/DDBJ databases">
        <authorList>
            <consortium name="Pathogen Informatics"/>
        </authorList>
    </citation>
    <scope>NUCLEOTIDE SEQUENCE [LARGE SCALE GENOMIC DNA]</scope>
</reference>
<organism evidence="6 7">
    <name type="scientific">Dibothriocephalus latus</name>
    <name type="common">Fish tapeworm</name>
    <name type="synonym">Diphyllobothrium latum</name>
    <dbReference type="NCBI Taxonomy" id="60516"/>
    <lineage>
        <taxon>Eukaryota</taxon>
        <taxon>Metazoa</taxon>
        <taxon>Spiralia</taxon>
        <taxon>Lophotrochozoa</taxon>
        <taxon>Platyhelminthes</taxon>
        <taxon>Cestoda</taxon>
        <taxon>Eucestoda</taxon>
        <taxon>Diphyllobothriidea</taxon>
        <taxon>Diphyllobothriidae</taxon>
        <taxon>Dibothriocephalus</taxon>
    </lineage>
</organism>
<dbReference type="GO" id="GO:0004725">
    <property type="term" value="F:protein tyrosine phosphatase activity"/>
    <property type="evidence" value="ECO:0007669"/>
    <property type="project" value="UniProtKB-EC"/>
</dbReference>
<dbReference type="InterPro" id="IPR020422">
    <property type="entry name" value="TYR_PHOSPHATASE_DUAL_dom"/>
</dbReference>
<dbReference type="Proteomes" id="UP000281553">
    <property type="component" value="Unassembled WGS sequence"/>
</dbReference>
<evidence type="ECO:0000256" key="3">
    <source>
        <dbReference type="ARBA" id="ARBA00022801"/>
    </source>
</evidence>
<dbReference type="SMART" id="SM00195">
    <property type="entry name" value="DSPc"/>
    <property type="match status" value="1"/>
</dbReference>
<dbReference type="EC" id="3.1.3.48" evidence="2"/>
<evidence type="ECO:0000256" key="2">
    <source>
        <dbReference type="ARBA" id="ARBA00013064"/>
    </source>
</evidence>
<dbReference type="OrthoDB" id="2017893at2759"/>
<accession>A0A3P6V1Q3</accession>
<evidence type="ECO:0000313" key="7">
    <source>
        <dbReference type="Proteomes" id="UP000281553"/>
    </source>
</evidence>
<dbReference type="SUPFAM" id="SSF52799">
    <property type="entry name" value="(Phosphotyrosine protein) phosphatases II"/>
    <property type="match status" value="1"/>
</dbReference>
<evidence type="ECO:0000256" key="4">
    <source>
        <dbReference type="ARBA" id="ARBA00022912"/>
    </source>
</evidence>
<gene>
    <name evidence="6" type="ORF">DILT_LOCUS3796</name>
</gene>
<dbReference type="EMBL" id="UYRU01044272">
    <property type="protein sequence ID" value="VDK85968.1"/>
    <property type="molecule type" value="Genomic_DNA"/>
</dbReference>
<keyword evidence="7" id="KW-1185">Reference proteome</keyword>
<evidence type="ECO:0000259" key="5">
    <source>
        <dbReference type="PROSITE" id="PS50054"/>
    </source>
</evidence>
<protein>
    <recommendedName>
        <fullName evidence="2">protein-tyrosine-phosphatase</fullName>
        <ecNumber evidence="2">3.1.3.48</ecNumber>
    </recommendedName>
</protein>
<dbReference type="GO" id="GO:0008138">
    <property type="term" value="F:protein tyrosine/serine/threonine phosphatase activity"/>
    <property type="evidence" value="ECO:0007669"/>
    <property type="project" value="TreeGrafter"/>
</dbReference>
<dbReference type="Pfam" id="PF00782">
    <property type="entry name" value="DSPc"/>
    <property type="match status" value="1"/>
</dbReference>
<dbReference type="InterPro" id="IPR000340">
    <property type="entry name" value="Dual-sp_phosphatase_cat-dom"/>
</dbReference>
<dbReference type="InterPro" id="IPR029021">
    <property type="entry name" value="Prot-tyrosine_phosphatase-like"/>
</dbReference>
<dbReference type="PANTHER" id="PTHR45848:SF4">
    <property type="entry name" value="DUAL SPECIFICITY PROTEIN PHOSPHATASE 12"/>
    <property type="match status" value="1"/>
</dbReference>
<proteinExistence type="inferred from homology"/>
<dbReference type="PANTHER" id="PTHR45848">
    <property type="entry name" value="DUAL SPECIFICITY PROTEIN PHOSPHATASE 12 FAMILY MEMBER"/>
    <property type="match status" value="1"/>
</dbReference>